<dbReference type="RefSeq" id="WP_014826358.1">
    <property type="nucleotide sequence ID" value="NC_018068.1"/>
</dbReference>
<keyword evidence="2" id="KW-1185">Reference proteome</keyword>
<dbReference type="KEGG" id="dai:Desaci_1325"/>
<dbReference type="OrthoDB" id="8967912at2"/>
<evidence type="ECO:0000313" key="2">
    <source>
        <dbReference type="Proteomes" id="UP000002892"/>
    </source>
</evidence>
<proteinExistence type="predicted"/>
<accession>I4D3H7</accession>
<protein>
    <submittedName>
        <fullName evidence="1">Uncharacterized protein</fullName>
    </submittedName>
</protein>
<dbReference type="STRING" id="646529.Desaci_1325"/>
<dbReference type="HOGENOM" id="CLU_1561623_0_0_9"/>
<name>I4D3H7_DESAJ</name>
<dbReference type="Proteomes" id="UP000002892">
    <property type="component" value="Chromosome"/>
</dbReference>
<sequence length="161" mass="18431">MLEVHVIKRTLTEIVIDPSHAERKESAEFRRSKERLKADGHYKCWICGTTENLQVHHFGAEWSLENVTDFEKLKVFCEEWDPYGYGRLLRNLPITTVDDVRNMLVLCQEHHTGGSKDGAANGIHEITLPVWLIQKLAKQGEDPVPQDGESVENVIKKITDL</sequence>
<reference evidence="1 2" key="1">
    <citation type="journal article" date="2012" name="J. Bacteriol.">
        <title>Complete genome sequences of Desulfosporosinus orientis DSM765T, Desulfosporosinus youngiae DSM17734T, Desulfosporosinus meridiei DSM13257T, and Desulfosporosinus acidiphilus DSM22704T.</title>
        <authorList>
            <person name="Pester M."/>
            <person name="Brambilla E."/>
            <person name="Alazard D."/>
            <person name="Rattei T."/>
            <person name="Weinmaier T."/>
            <person name="Han J."/>
            <person name="Lucas S."/>
            <person name="Lapidus A."/>
            <person name="Cheng J.F."/>
            <person name="Goodwin L."/>
            <person name="Pitluck S."/>
            <person name="Peters L."/>
            <person name="Ovchinnikova G."/>
            <person name="Teshima H."/>
            <person name="Detter J.C."/>
            <person name="Han C.S."/>
            <person name="Tapia R."/>
            <person name="Land M.L."/>
            <person name="Hauser L."/>
            <person name="Kyrpides N.C."/>
            <person name="Ivanova N.N."/>
            <person name="Pagani I."/>
            <person name="Huntmann M."/>
            <person name="Wei C.L."/>
            <person name="Davenport K.W."/>
            <person name="Daligault H."/>
            <person name="Chain P.S."/>
            <person name="Chen A."/>
            <person name="Mavromatis K."/>
            <person name="Markowitz V."/>
            <person name="Szeto E."/>
            <person name="Mikhailova N."/>
            <person name="Pati A."/>
            <person name="Wagner M."/>
            <person name="Woyke T."/>
            <person name="Ollivier B."/>
            <person name="Klenk H.P."/>
            <person name="Spring S."/>
            <person name="Loy A."/>
        </authorList>
    </citation>
    <scope>NUCLEOTIDE SEQUENCE [LARGE SCALE GENOMIC DNA]</scope>
    <source>
        <strain evidence="2">DSM 22704 / JCM 16185 / SJ4</strain>
    </source>
</reference>
<dbReference type="EMBL" id="CP003639">
    <property type="protein sequence ID" value="AFM40351.1"/>
    <property type="molecule type" value="Genomic_DNA"/>
</dbReference>
<gene>
    <name evidence="1" type="ordered locus">Desaci_1325</name>
</gene>
<evidence type="ECO:0000313" key="1">
    <source>
        <dbReference type="EMBL" id="AFM40351.1"/>
    </source>
</evidence>
<dbReference type="AlphaFoldDB" id="I4D3H7"/>
<organism evidence="1 2">
    <name type="scientific">Desulfosporosinus acidiphilus (strain DSM 22704 / JCM 16185 / SJ4)</name>
    <dbReference type="NCBI Taxonomy" id="646529"/>
    <lineage>
        <taxon>Bacteria</taxon>
        <taxon>Bacillati</taxon>
        <taxon>Bacillota</taxon>
        <taxon>Clostridia</taxon>
        <taxon>Eubacteriales</taxon>
        <taxon>Desulfitobacteriaceae</taxon>
        <taxon>Desulfosporosinus</taxon>
    </lineage>
</organism>
<dbReference type="eggNOG" id="ENOG50330J6">
    <property type="taxonomic scope" value="Bacteria"/>
</dbReference>